<dbReference type="PANTHER" id="PTHR16231:SF0">
    <property type="entry name" value="COMM DOMAIN-CONTAINING PROTEIN 8"/>
    <property type="match status" value="1"/>
</dbReference>
<dbReference type="EMBL" id="GL832976">
    <property type="protein sequence ID" value="EGD77135.1"/>
    <property type="molecule type" value="Genomic_DNA"/>
</dbReference>
<organism evidence="3">
    <name type="scientific">Salpingoeca rosetta (strain ATCC 50818 / BSB-021)</name>
    <dbReference type="NCBI Taxonomy" id="946362"/>
    <lineage>
        <taxon>Eukaryota</taxon>
        <taxon>Choanoflagellata</taxon>
        <taxon>Craspedida</taxon>
        <taxon>Salpingoecidae</taxon>
        <taxon>Salpingoeca</taxon>
    </lineage>
</organism>
<dbReference type="RefSeq" id="XP_004990974.1">
    <property type="nucleotide sequence ID" value="XM_004990917.1"/>
</dbReference>
<dbReference type="AlphaFoldDB" id="F2UIT6"/>
<dbReference type="InterPro" id="IPR055184">
    <property type="entry name" value="COMMD8_HN"/>
</dbReference>
<reference evidence="2" key="1">
    <citation type="submission" date="2009-08" db="EMBL/GenBank/DDBJ databases">
        <title>Annotation of Salpingoeca rosetta.</title>
        <authorList>
            <consortium name="The Broad Institute Genome Sequencing Platform"/>
            <person name="Russ C."/>
            <person name="Cuomo C."/>
            <person name="Burger G."/>
            <person name="Gray M.W."/>
            <person name="Holland P.W.H."/>
            <person name="King N."/>
            <person name="Lang F.B.F."/>
            <person name="Roger A.J."/>
            <person name="Ruiz-Trillo I."/>
            <person name="Young S.K."/>
            <person name="Zeng Q."/>
            <person name="Gargeya S."/>
            <person name="Alvarado L."/>
            <person name="Berlin A."/>
            <person name="Chapman S.B."/>
            <person name="Chen Z."/>
            <person name="Freedman E."/>
            <person name="Gellesch M."/>
            <person name="Goldberg J."/>
            <person name="Griggs A."/>
            <person name="Gujja S."/>
            <person name="Heilman E."/>
            <person name="Heiman D."/>
            <person name="Howarth C."/>
            <person name="Mehta T."/>
            <person name="Neiman D."/>
            <person name="Pearson M."/>
            <person name="Roberts A."/>
            <person name="Saif S."/>
            <person name="Shea T."/>
            <person name="Shenoy N."/>
            <person name="Sisk P."/>
            <person name="Stolte C."/>
            <person name="Sykes S."/>
            <person name="White J."/>
            <person name="Yandava C."/>
            <person name="Haas B."/>
            <person name="Nusbaum C."/>
            <person name="Birren B."/>
        </authorList>
    </citation>
    <scope>NUCLEOTIDE SEQUENCE [LARGE SCALE GENOMIC DNA]</scope>
    <source>
        <strain evidence="2">ATCC 50818</strain>
    </source>
</reference>
<evidence type="ECO:0000313" key="3">
    <source>
        <dbReference type="Proteomes" id="UP000007799"/>
    </source>
</evidence>
<evidence type="ECO:0000259" key="1">
    <source>
        <dbReference type="PROSITE" id="PS51269"/>
    </source>
</evidence>
<dbReference type="eggNOG" id="ENOG502S00F">
    <property type="taxonomic scope" value="Eukaryota"/>
</dbReference>
<dbReference type="GeneID" id="16071536"/>
<evidence type="ECO:0000313" key="2">
    <source>
        <dbReference type="EMBL" id="EGD77135.1"/>
    </source>
</evidence>
<feature type="domain" description="COMM" evidence="1">
    <location>
        <begin position="111"/>
        <end position="179"/>
    </location>
</feature>
<dbReference type="InterPro" id="IPR047155">
    <property type="entry name" value="COMMD4/6/7/8"/>
</dbReference>
<accession>F2UIT6</accession>
<dbReference type="KEGG" id="sre:PTSG_07469"/>
<sequence length="180" mass="19283">MMEAFASVEDAAAQQLVHGVIDGVCGQDPPSFSGIATGLSLQQWTSTVNTLTQAIEKQFGRENGTEEVVKALEQSGLPSAKGAVVRACLDARSNDLHKALIRKACAVGEACVVDFDWDVRLAVSSSSMHTLKIPLVHLTLTLQQPSGRREDVHVELSEEELDAFLSSLNVANKRVQALSA</sequence>
<dbReference type="OrthoDB" id="17646at2759"/>
<dbReference type="Pfam" id="PF07258">
    <property type="entry name" value="COMM_domain"/>
    <property type="match status" value="1"/>
</dbReference>
<dbReference type="InParanoid" id="F2UIT6"/>
<proteinExistence type="predicted"/>
<dbReference type="FunCoup" id="F2UIT6">
    <property type="interactions" value="789"/>
</dbReference>
<name>F2UIT6_SALR5</name>
<dbReference type="InterPro" id="IPR017920">
    <property type="entry name" value="COMM"/>
</dbReference>
<keyword evidence="3" id="KW-1185">Reference proteome</keyword>
<dbReference type="STRING" id="946362.F2UIT6"/>
<protein>
    <recommendedName>
        <fullName evidence="1">COMM domain-containing protein</fullName>
    </recommendedName>
</protein>
<dbReference type="PANTHER" id="PTHR16231">
    <property type="entry name" value="COMM DOMAIN-CONTAINING PROTEIN 4-8 FAMILY MEMBER"/>
    <property type="match status" value="1"/>
</dbReference>
<dbReference type="Proteomes" id="UP000007799">
    <property type="component" value="Unassembled WGS sequence"/>
</dbReference>
<dbReference type="OMA" id="DFDWKMN"/>
<gene>
    <name evidence="2" type="ORF">PTSG_07469</name>
</gene>
<dbReference type="PROSITE" id="PS51269">
    <property type="entry name" value="COMM"/>
    <property type="match status" value="1"/>
</dbReference>
<dbReference type="Pfam" id="PF22838">
    <property type="entry name" value="COMMD8_HN"/>
    <property type="match status" value="1"/>
</dbReference>